<gene>
    <name evidence="1" type="ORF">A4A49_18049</name>
</gene>
<keyword evidence="2" id="KW-1185">Reference proteome</keyword>
<dbReference type="Proteomes" id="UP000187609">
    <property type="component" value="Unassembled WGS sequence"/>
</dbReference>
<dbReference type="EMBL" id="MJEQ01037188">
    <property type="protein sequence ID" value="OIT01890.1"/>
    <property type="molecule type" value="Genomic_DNA"/>
</dbReference>
<dbReference type="InterPro" id="IPR043502">
    <property type="entry name" value="DNA/RNA_pol_sf"/>
</dbReference>
<protein>
    <submittedName>
        <fullName evidence="1">Mitochondrial protein</fullName>
    </submittedName>
</protein>
<dbReference type="Gramene" id="OIT01890">
    <property type="protein sequence ID" value="OIT01890"/>
    <property type="gene ID" value="A4A49_18049"/>
</dbReference>
<dbReference type="SUPFAM" id="SSF56672">
    <property type="entry name" value="DNA/RNA polymerases"/>
    <property type="match status" value="1"/>
</dbReference>
<reference evidence="1" key="1">
    <citation type="submission" date="2016-11" db="EMBL/GenBank/DDBJ databases">
        <title>The genome of Nicotiana attenuata.</title>
        <authorList>
            <person name="Xu S."/>
            <person name="Brockmoeller T."/>
            <person name="Gaquerel E."/>
            <person name="Navarro A."/>
            <person name="Kuhl H."/>
            <person name="Gase K."/>
            <person name="Ling Z."/>
            <person name="Zhou W."/>
            <person name="Kreitzer C."/>
            <person name="Stanke M."/>
            <person name="Tang H."/>
            <person name="Lyons E."/>
            <person name="Pandey P."/>
            <person name="Pandey S.P."/>
            <person name="Timmermann B."/>
            <person name="Baldwin I.T."/>
        </authorList>
    </citation>
    <scope>NUCLEOTIDE SEQUENCE [LARGE SCALE GENOMIC DNA]</scope>
    <source>
        <strain evidence="1">UT</strain>
    </source>
</reference>
<dbReference type="CDD" id="cd09272">
    <property type="entry name" value="RNase_HI_RT_Ty1"/>
    <property type="match status" value="1"/>
</dbReference>
<dbReference type="OMA" id="GHRESTQ"/>
<evidence type="ECO:0000313" key="2">
    <source>
        <dbReference type="Proteomes" id="UP000187609"/>
    </source>
</evidence>
<dbReference type="STRING" id="49451.A0A1J6IBD9"/>
<evidence type="ECO:0000313" key="1">
    <source>
        <dbReference type="EMBL" id="OIT01890.1"/>
    </source>
</evidence>
<dbReference type="PANTHER" id="PTHR11439:SF517">
    <property type="entry name" value="CYSTEINE-RICH RLK (RECEPTOR-LIKE PROTEIN KINASE) 8"/>
    <property type="match status" value="1"/>
</dbReference>
<dbReference type="AlphaFoldDB" id="A0A1J6IBD9"/>
<dbReference type="InterPro" id="IPR004158">
    <property type="entry name" value="DUF247_pln"/>
</dbReference>
<proteinExistence type="predicted"/>
<dbReference type="PANTHER" id="PTHR11439">
    <property type="entry name" value="GAG-POL-RELATED RETROTRANSPOSON"/>
    <property type="match status" value="1"/>
</dbReference>
<dbReference type="Pfam" id="PF03140">
    <property type="entry name" value="DUF247"/>
    <property type="match status" value="1"/>
</dbReference>
<accession>A0A1J6IBD9</accession>
<organism evidence="1 2">
    <name type="scientific">Nicotiana attenuata</name>
    <name type="common">Coyote tobacco</name>
    <dbReference type="NCBI Taxonomy" id="49451"/>
    <lineage>
        <taxon>Eukaryota</taxon>
        <taxon>Viridiplantae</taxon>
        <taxon>Streptophyta</taxon>
        <taxon>Embryophyta</taxon>
        <taxon>Tracheophyta</taxon>
        <taxon>Spermatophyta</taxon>
        <taxon>Magnoliopsida</taxon>
        <taxon>eudicotyledons</taxon>
        <taxon>Gunneridae</taxon>
        <taxon>Pentapetalae</taxon>
        <taxon>asterids</taxon>
        <taxon>lamiids</taxon>
        <taxon>Solanales</taxon>
        <taxon>Solanaceae</taxon>
        <taxon>Nicotianoideae</taxon>
        <taxon>Nicotianeae</taxon>
        <taxon>Nicotiana</taxon>
    </lineage>
</organism>
<comment type="caution">
    <text evidence="1">The sequence shown here is derived from an EMBL/GenBank/DDBJ whole genome shotgun (WGS) entry which is preliminary data.</text>
</comment>
<name>A0A1J6IBD9_NICAT</name>
<sequence length="647" mass="74844">MENFVADHNRRCRANEVLEWLHSATAIHDPPIEEEYTIRAIPSTLIENTSAEDYGKYYEPHVVSIGPIHHRKPLPQAMKLLKRKAPRELAGRVSIQHAHAGVEQDLLNARNCYSPSHTECYADDRDWCLMLFLDGCFIILFIRGCSLDMLNMKKHDRDLVCRDLLLFENQLPFQLLHALLRAFEIEETFFLNDTGRFLFNQLLTISPNPTWNTTDYDIFRSHFRSQMHLHPAHHLLQIFREIWIKFPFFKEEEDLAICEPLSVTELKKMGIRCSSNNQQYISLSLVQLKSFVLSGTLFLPRLTIHEWTKTLLLNLVAFEFSSNAQDKTIGVWSYLNLMNMLIQGEEDVKELRARGTLQLKSVSNVQEVVNLLRYITARGVPNHRAYGHVKRYIFTYSKSKVLPVRVLLAELKHRPEFHEICAAIRARASTITKILSEENMKDCNFAKTPMSSSEVLQQNDGAELTDATRYKRVLGKLQYLPFTRLDISFSLNKLSPFLHSPSEVHWKALKRVLRYLQGTIQFGLRIQRDNDFKLHMYSDTDWAGDASDRSPTTGYILFFGQNPVSWSSKKQRIVARSSTEAEYRAVASALTKTNWVMNLLNELHVSLPQAPTIYYDNVGATYLCENPVFHSHMKHIAAGFHFVRKKV</sequence>